<keyword evidence="2" id="KW-0812">Transmembrane</keyword>
<feature type="compositionally biased region" description="Basic and acidic residues" evidence="1">
    <location>
        <begin position="61"/>
        <end position="104"/>
    </location>
</feature>
<dbReference type="Proteomes" id="UP000255036">
    <property type="component" value="Unassembled WGS sequence"/>
</dbReference>
<reference evidence="3 4" key="1">
    <citation type="submission" date="2018-07" db="EMBL/GenBank/DDBJ databases">
        <title>Anaerosacharophilus polymeroproducens gen. nov. sp. nov., an anaerobic bacterium isolated from salt field.</title>
        <authorList>
            <person name="Kim W."/>
            <person name="Yang S.-H."/>
            <person name="Oh J."/>
            <person name="Lee J.-H."/>
            <person name="Kwon K.K."/>
        </authorList>
    </citation>
    <scope>NUCLEOTIDE SEQUENCE [LARGE SCALE GENOMIC DNA]</scope>
    <source>
        <strain evidence="3 4">MCWD5</strain>
    </source>
</reference>
<sequence>MKLRYYLRGLGVGVIITTIILSISLYGRNKSLTDKEIIERAKELGMVEQEKNKNNQSQKLQDLKEEQENQSKETENKKKPEKKEQDIPKNKNENVEKKDTTSEKTKEMIQVDITGGLGSNAIAELLFNAKLVDDAVAFNSFLTKNNYDEKLGAGAFRIPMGATYEEVAKILIEK</sequence>
<keyword evidence="4" id="KW-1185">Reference proteome</keyword>
<evidence type="ECO:0000313" key="4">
    <source>
        <dbReference type="Proteomes" id="UP000255036"/>
    </source>
</evidence>
<dbReference type="Gene3D" id="3.30.1490.480">
    <property type="entry name" value="Endolytic murein transglycosylase"/>
    <property type="match status" value="1"/>
</dbReference>
<evidence type="ECO:0000256" key="1">
    <source>
        <dbReference type="SAM" id="MobiDB-lite"/>
    </source>
</evidence>
<proteinExistence type="predicted"/>
<dbReference type="AlphaFoldDB" id="A0A371AS84"/>
<keyword evidence="2" id="KW-0472">Membrane</keyword>
<keyword evidence="2" id="KW-1133">Transmembrane helix</keyword>
<dbReference type="EMBL" id="QRCT01000049">
    <property type="protein sequence ID" value="RDU22402.1"/>
    <property type="molecule type" value="Genomic_DNA"/>
</dbReference>
<feature type="transmembrane region" description="Helical" evidence="2">
    <location>
        <begin position="6"/>
        <end position="26"/>
    </location>
</feature>
<evidence type="ECO:0008006" key="5">
    <source>
        <dbReference type="Google" id="ProtNLM"/>
    </source>
</evidence>
<comment type="caution">
    <text evidence="3">The sequence shown here is derived from an EMBL/GenBank/DDBJ whole genome shotgun (WGS) entry which is preliminary data.</text>
</comment>
<organism evidence="3 4">
    <name type="scientific">Anaerosacchariphilus polymeriproducens</name>
    <dbReference type="NCBI Taxonomy" id="1812858"/>
    <lineage>
        <taxon>Bacteria</taxon>
        <taxon>Bacillati</taxon>
        <taxon>Bacillota</taxon>
        <taxon>Clostridia</taxon>
        <taxon>Lachnospirales</taxon>
        <taxon>Lachnospiraceae</taxon>
        <taxon>Anaerosacchariphilus</taxon>
    </lineage>
</organism>
<evidence type="ECO:0000256" key="2">
    <source>
        <dbReference type="SAM" id="Phobius"/>
    </source>
</evidence>
<name>A0A371AS84_9FIRM</name>
<dbReference type="RefSeq" id="WP_115482812.1">
    <property type="nucleotide sequence ID" value="NZ_QRCT01000049.1"/>
</dbReference>
<gene>
    <name evidence="3" type="ORF">DWV06_13995</name>
</gene>
<accession>A0A371AS84</accession>
<dbReference type="OrthoDB" id="9792479at2"/>
<feature type="region of interest" description="Disordered" evidence="1">
    <location>
        <begin position="48"/>
        <end position="104"/>
    </location>
</feature>
<protein>
    <recommendedName>
        <fullName evidence="5">Endolytic transglycosylase MltG</fullName>
    </recommendedName>
</protein>
<evidence type="ECO:0000313" key="3">
    <source>
        <dbReference type="EMBL" id="RDU22402.1"/>
    </source>
</evidence>